<dbReference type="GO" id="GO:0051537">
    <property type="term" value="F:2 iron, 2 sulfur cluster binding"/>
    <property type="evidence" value="ECO:0007669"/>
    <property type="project" value="UniProtKB-KW"/>
</dbReference>
<sequence>MACRGQEYTVEIEKGSETYKLHIDEDSYILEAAIDAGLDLPHDCKLGVCMTCPAKLLSGQVDQSEGMLSDDVQEKGFALMCISKPLSDCKILCIEEEELLGQMMHSGEL</sequence>
<dbReference type="Pfam" id="PF00111">
    <property type="entry name" value="Fer2"/>
    <property type="match status" value="1"/>
</dbReference>
<dbReference type="AlphaFoldDB" id="A0A1Y1I3T0"/>
<dbReference type="PROSITE" id="PS51085">
    <property type="entry name" value="2FE2S_FER_2"/>
    <property type="match status" value="1"/>
</dbReference>
<dbReference type="Gene3D" id="3.10.20.30">
    <property type="match status" value="1"/>
</dbReference>
<feature type="domain" description="2Fe-2S ferredoxin-type" evidence="9">
    <location>
        <begin position="8"/>
        <end position="97"/>
    </location>
</feature>
<dbReference type="STRING" id="105231.A0A1Y1I3T0"/>
<organism evidence="10 11">
    <name type="scientific">Klebsormidium nitens</name>
    <name type="common">Green alga</name>
    <name type="synonym">Ulothrix nitens</name>
    <dbReference type="NCBI Taxonomy" id="105231"/>
    <lineage>
        <taxon>Eukaryota</taxon>
        <taxon>Viridiplantae</taxon>
        <taxon>Streptophyta</taxon>
        <taxon>Klebsormidiophyceae</taxon>
        <taxon>Klebsormidiales</taxon>
        <taxon>Klebsormidiaceae</taxon>
        <taxon>Klebsormidium</taxon>
    </lineage>
</organism>
<evidence type="ECO:0000256" key="7">
    <source>
        <dbReference type="ARBA" id="ARBA00023014"/>
    </source>
</evidence>
<dbReference type="GO" id="GO:0009507">
    <property type="term" value="C:chloroplast"/>
    <property type="evidence" value="ECO:0000318"/>
    <property type="project" value="GO_Central"/>
</dbReference>
<evidence type="ECO:0000259" key="9">
    <source>
        <dbReference type="PROSITE" id="PS51085"/>
    </source>
</evidence>
<dbReference type="OrthoDB" id="1885901at2759"/>
<dbReference type="InterPro" id="IPR036010">
    <property type="entry name" value="2Fe-2S_ferredoxin-like_sf"/>
</dbReference>
<name>A0A1Y1I3T0_KLENI</name>
<evidence type="ECO:0000256" key="4">
    <source>
        <dbReference type="ARBA" id="ARBA00022723"/>
    </source>
</evidence>
<dbReference type="GO" id="GO:0009055">
    <property type="term" value="F:electron transfer activity"/>
    <property type="evidence" value="ECO:0007669"/>
    <property type="project" value="InterPro"/>
</dbReference>
<gene>
    <name evidence="10" type="ORF">KFL_001460210</name>
</gene>
<evidence type="ECO:0000256" key="6">
    <source>
        <dbReference type="ARBA" id="ARBA00023004"/>
    </source>
</evidence>
<evidence type="ECO:0000256" key="2">
    <source>
        <dbReference type="ARBA" id="ARBA00022448"/>
    </source>
</evidence>
<evidence type="ECO:0000313" key="11">
    <source>
        <dbReference type="Proteomes" id="UP000054558"/>
    </source>
</evidence>
<keyword evidence="2 8" id="KW-0813">Transport</keyword>
<keyword evidence="8" id="KW-0934">Plastid</keyword>
<evidence type="ECO:0000256" key="8">
    <source>
        <dbReference type="RuleBase" id="RU364001"/>
    </source>
</evidence>
<dbReference type="NCBIfam" id="TIGR02008">
    <property type="entry name" value="fdx_plant"/>
    <property type="match status" value="1"/>
</dbReference>
<proteinExistence type="inferred from homology"/>
<evidence type="ECO:0000313" key="10">
    <source>
        <dbReference type="EMBL" id="GAQ83396.1"/>
    </source>
</evidence>
<dbReference type="OMA" id="DCHIRTI"/>
<dbReference type="EMBL" id="DF237095">
    <property type="protein sequence ID" value="GAQ83396.1"/>
    <property type="molecule type" value="Genomic_DNA"/>
</dbReference>
<dbReference type="GO" id="GO:0022900">
    <property type="term" value="P:electron transport chain"/>
    <property type="evidence" value="ECO:0007669"/>
    <property type="project" value="InterPro"/>
</dbReference>
<dbReference type="GO" id="GO:0046872">
    <property type="term" value="F:metal ion binding"/>
    <property type="evidence" value="ECO:0007669"/>
    <property type="project" value="UniProtKB-KW"/>
</dbReference>
<evidence type="ECO:0000256" key="3">
    <source>
        <dbReference type="ARBA" id="ARBA00022714"/>
    </source>
</evidence>
<keyword evidence="3 8" id="KW-0001">2Fe-2S</keyword>
<dbReference type="PANTHER" id="PTHR43112">
    <property type="entry name" value="FERREDOXIN"/>
    <property type="match status" value="1"/>
</dbReference>
<dbReference type="InterPro" id="IPR012675">
    <property type="entry name" value="Beta-grasp_dom_sf"/>
</dbReference>
<keyword evidence="6 8" id="KW-0408">Iron</keyword>
<keyword evidence="4 8" id="KW-0479">Metal-binding</keyword>
<comment type="subcellular location">
    <subcellularLocation>
        <location evidence="8">Plastid</location>
        <location evidence="8">Chloroplast</location>
    </subcellularLocation>
</comment>
<keyword evidence="8" id="KW-0150">Chloroplast</keyword>
<keyword evidence="11" id="KW-1185">Reference proteome</keyword>
<dbReference type="SUPFAM" id="SSF54292">
    <property type="entry name" value="2Fe-2S ferredoxin-like"/>
    <property type="match status" value="1"/>
</dbReference>
<comment type="function">
    <text evidence="8">Ferredoxins are iron-sulfur proteins that transfer electrons in a wide variety of metabolic reactions.</text>
</comment>
<dbReference type="InterPro" id="IPR010241">
    <property type="entry name" value="Fd_pln"/>
</dbReference>
<dbReference type="CDD" id="cd00207">
    <property type="entry name" value="fer2"/>
    <property type="match status" value="1"/>
</dbReference>
<dbReference type="PANTHER" id="PTHR43112:SF9">
    <property type="entry name" value="FERREDOXIN C 1, CHLOROPLASTIC"/>
    <property type="match status" value="1"/>
</dbReference>
<comment type="similarity">
    <text evidence="1 8">Belongs to the 2Fe2S plant-type ferredoxin family.</text>
</comment>
<accession>A0A1Y1I3T0</accession>
<dbReference type="Proteomes" id="UP000054558">
    <property type="component" value="Unassembled WGS sequence"/>
</dbReference>
<comment type="cofactor">
    <cofactor evidence="8">
        <name>[2Fe-2S] cluster</name>
        <dbReference type="ChEBI" id="CHEBI:190135"/>
    </cofactor>
    <text evidence="8">Binds 1 [2Fe-2S] cluster.</text>
</comment>
<dbReference type="InterPro" id="IPR001041">
    <property type="entry name" value="2Fe-2S_ferredoxin-type"/>
</dbReference>
<reference evidence="10 11" key="1">
    <citation type="journal article" date="2014" name="Nat. Commun.">
        <title>Klebsormidium flaccidum genome reveals primary factors for plant terrestrial adaptation.</title>
        <authorList>
            <person name="Hori K."/>
            <person name="Maruyama F."/>
            <person name="Fujisawa T."/>
            <person name="Togashi T."/>
            <person name="Yamamoto N."/>
            <person name="Seo M."/>
            <person name="Sato S."/>
            <person name="Yamada T."/>
            <person name="Mori H."/>
            <person name="Tajima N."/>
            <person name="Moriyama T."/>
            <person name="Ikeuchi M."/>
            <person name="Watanabe M."/>
            <person name="Wada H."/>
            <person name="Kobayashi K."/>
            <person name="Saito M."/>
            <person name="Masuda T."/>
            <person name="Sasaki-Sekimoto Y."/>
            <person name="Mashiguchi K."/>
            <person name="Awai K."/>
            <person name="Shimojima M."/>
            <person name="Masuda S."/>
            <person name="Iwai M."/>
            <person name="Nobusawa T."/>
            <person name="Narise T."/>
            <person name="Kondo S."/>
            <person name="Saito H."/>
            <person name="Sato R."/>
            <person name="Murakawa M."/>
            <person name="Ihara Y."/>
            <person name="Oshima-Yamada Y."/>
            <person name="Ohtaka K."/>
            <person name="Satoh M."/>
            <person name="Sonobe K."/>
            <person name="Ishii M."/>
            <person name="Ohtani R."/>
            <person name="Kanamori-Sato M."/>
            <person name="Honoki R."/>
            <person name="Miyazaki D."/>
            <person name="Mochizuki H."/>
            <person name="Umetsu J."/>
            <person name="Higashi K."/>
            <person name="Shibata D."/>
            <person name="Kamiya Y."/>
            <person name="Sato N."/>
            <person name="Nakamura Y."/>
            <person name="Tabata S."/>
            <person name="Ida S."/>
            <person name="Kurokawa K."/>
            <person name="Ohta H."/>
        </authorList>
    </citation>
    <scope>NUCLEOTIDE SEQUENCE [LARGE SCALE GENOMIC DNA]</scope>
    <source>
        <strain evidence="10 11">NIES-2285</strain>
    </source>
</reference>
<evidence type="ECO:0000256" key="1">
    <source>
        <dbReference type="ARBA" id="ARBA00007874"/>
    </source>
</evidence>
<protein>
    <recommendedName>
        <fullName evidence="8">Ferredoxin</fullName>
    </recommendedName>
</protein>
<keyword evidence="5 8" id="KW-0249">Electron transport</keyword>
<evidence type="ECO:0000256" key="5">
    <source>
        <dbReference type="ARBA" id="ARBA00022982"/>
    </source>
</evidence>
<keyword evidence="7 8" id="KW-0411">Iron-sulfur</keyword>